<dbReference type="EMBL" id="JAGFWR010000013">
    <property type="protein sequence ID" value="MBO4163301.1"/>
    <property type="molecule type" value="Genomic_DNA"/>
</dbReference>
<evidence type="ECO:0000313" key="2">
    <source>
        <dbReference type="Proteomes" id="UP000671399"/>
    </source>
</evidence>
<accession>A0ABS3VCG7</accession>
<gene>
    <name evidence="1" type="ORF">JQN83_21150</name>
</gene>
<organism evidence="1 2">
    <name type="scientific">Micromonospora antibiotica</name>
    <dbReference type="NCBI Taxonomy" id="2807623"/>
    <lineage>
        <taxon>Bacteria</taxon>
        <taxon>Bacillati</taxon>
        <taxon>Actinomycetota</taxon>
        <taxon>Actinomycetes</taxon>
        <taxon>Micromonosporales</taxon>
        <taxon>Micromonosporaceae</taxon>
        <taxon>Micromonospora</taxon>
    </lineage>
</organism>
<sequence length="175" mass="19707">MDHRAARLIAGLTLPTPWDLTALVGQIARQRDRPVHLLAVEMHGGVLHGLWVATPRADYIAYPARSGPFKQTAIVLHEVAHMWLGHPSRDLAELDGRVSHRPYDQRHEFEADEFAETILRRAASPPAPPPMEPDDVLRVIDTFGTGTPTDDLHHPRGLRGAVRRRVHRLHPARWS</sequence>
<evidence type="ECO:0000313" key="1">
    <source>
        <dbReference type="EMBL" id="MBO4163301.1"/>
    </source>
</evidence>
<dbReference type="Gene3D" id="1.10.10.2910">
    <property type="match status" value="1"/>
</dbReference>
<proteinExistence type="predicted"/>
<keyword evidence="2" id="KW-1185">Reference proteome</keyword>
<protein>
    <submittedName>
        <fullName evidence="1">ImmA/IrrE family metallo-endopeptidase</fullName>
    </submittedName>
</protein>
<comment type="caution">
    <text evidence="1">The sequence shown here is derived from an EMBL/GenBank/DDBJ whole genome shotgun (WGS) entry which is preliminary data.</text>
</comment>
<name>A0ABS3VCG7_9ACTN</name>
<dbReference type="RefSeq" id="WP_208568875.1">
    <property type="nucleotide sequence ID" value="NZ_JAGFWR010000013.1"/>
</dbReference>
<reference evidence="1 2" key="1">
    <citation type="submission" date="2021-03" db="EMBL/GenBank/DDBJ databases">
        <authorList>
            <person name="Lee D.-H."/>
        </authorList>
    </citation>
    <scope>NUCLEOTIDE SEQUENCE [LARGE SCALE GENOMIC DNA]</scope>
    <source>
        <strain evidence="1 2">MMS20-R2-23</strain>
    </source>
</reference>
<dbReference type="Proteomes" id="UP000671399">
    <property type="component" value="Unassembled WGS sequence"/>
</dbReference>